<keyword evidence="4" id="KW-1185">Reference proteome</keyword>
<dbReference type="Proteomes" id="UP000256690">
    <property type="component" value="Unassembled WGS sequence"/>
</dbReference>
<keyword evidence="2" id="KW-0732">Signal</keyword>
<gene>
    <name evidence="3" type="ORF">DSM5745_06813</name>
</gene>
<sequence>MFVLASIGIATVLLKYAHASLMDAMFHYTQVILTRYATPLSSSVAYPTPFARPFSEVSSLLPLNATYTAYTLELNGGIGNGEYGSDAYAGLWANLLYTSSPPFTSTRAAVPVASCELIFPPPMYYTVAREHSGKLPSDFVWGVSASAWQIEGALQHDGWGPSVMDVTGAVQSANNRSDANVAAMHYFVYKEGIARLAAIGVPYLSISISWTRIVPFGTADSPINTKGLDHYDDVINTCLEHGITPITTLNHFDFPLGQMDDFSTLPENFLYYAKHVITRFADRVPYWFTFNEPNIATLNLVDDWNDLITIQEAHAAVYHWYKDELGDGHNESHVHATARYQEFVLGIMGNPLFLGQQIPSSVLETDTLGLPPYRHRKLPASTVRWAFGPLTHMLLSSQRLLSKGLTRVPKIHVTPTGHSAECVLRTRTTIRAPATEIRVGYFSSVRHNGMVTEFGFNPFREGERSEDAQRYDLEGTLYYKGFLGEVFKAIHEDGVDVIGALAWSIMVNNEFGSYEEQYGLQTVNRSDGTFRGRFKRSIFDFVDFFHCRVEVEG</sequence>
<dbReference type="Pfam" id="PF00232">
    <property type="entry name" value="Glyco_hydro_1"/>
    <property type="match status" value="2"/>
</dbReference>
<dbReference type="GeneID" id="38117183"/>
<dbReference type="GO" id="GO:0008422">
    <property type="term" value="F:beta-glucosidase activity"/>
    <property type="evidence" value="ECO:0007669"/>
    <property type="project" value="TreeGrafter"/>
</dbReference>
<accession>A0A3D8RSM7</accession>
<dbReference type="STRING" id="1810919.A0A3D8RSM7"/>
<evidence type="ECO:0000256" key="2">
    <source>
        <dbReference type="SAM" id="SignalP"/>
    </source>
</evidence>
<feature type="signal peptide" evidence="2">
    <location>
        <begin position="1"/>
        <end position="19"/>
    </location>
</feature>
<dbReference type="InterPro" id="IPR001360">
    <property type="entry name" value="Glyco_hydro_1"/>
</dbReference>
<organism evidence="3 4">
    <name type="scientific">Aspergillus mulundensis</name>
    <dbReference type="NCBI Taxonomy" id="1810919"/>
    <lineage>
        <taxon>Eukaryota</taxon>
        <taxon>Fungi</taxon>
        <taxon>Dikarya</taxon>
        <taxon>Ascomycota</taxon>
        <taxon>Pezizomycotina</taxon>
        <taxon>Eurotiomycetes</taxon>
        <taxon>Eurotiomycetidae</taxon>
        <taxon>Eurotiales</taxon>
        <taxon>Aspergillaceae</taxon>
        <taxon>Aspergillus</taxon>
        <taxon>Aspergillus subgen. Nidulantes</taxon>
    </lineage>
</organism>
<dbReference type="SUPFAM" id="SSF51445">
    <property type="entry name" value="(Trans)glycosidases"/>
    <property type="match status" value="1"/>
</dbReference>
<evidence type="ECO:0008006" key="5">
    <source>
        <dbReference type="Google" id="ProtNLM"/>
    </source>
</evidence>
<proteinExistence type="inferred from homology"/>
<evidence type="ECO:0000256" key="1">
    <source>
        <dbReference type="RuleBase" id="RU003690"/>
    </source>
</evidence>
<dbReference type="Gene3D" id="3.20.20.80">
    <property type="entry name" value="Glycosidases"/>
    <property type="match status" value="2"/>
</dbReference>
<dbReference type="RefSeq" id="XP_026603133.1">
    <property type="nucleotide sequence ID" value="XM_026748829.1"/>
</dbReference>
<dbReference type="AlphaFoldDB" id="A0A3D8RSM7"/>
<protein>
    <recommendedName>
        <fullName evidence="5">Beta-glucosidase</fullName>
    </recommendedName>
</protein>
<reference evidence="3 4" key="1">
    <citation type="journal article" date="2018" name="IMA Fungus">
        <title>IMA Genome-F 9: Draft genome sequence of Annulohypoxylon stygium, Aspergillus mulundensis, Berkeleyomyces basicola (syn. Thielaviopsis basicola), Ceratocystis smalleyi, two Cercospora beticola strains, Coleophoma cylindrospora, Fusarium fracticaudum, Phialophora cf. hyalina, and Morchella septimelata.</title>
        <authorList>
            <person name="Wingfield B.D."/>
            <person name="Bills G.F."/>
            <person name="Dong Y."/>
            <person name="Huang W."/>
            <person name="Nel W.J."/>
            <person name="Swalarsk-Parry B.S."/>
            <person name="Vaghefi N."/>
            <person name="Wilken P.M."/>
            <person name="An Z."/>
            <person name="de Beer Z.W."/>
            <person name="De Vos L."/>
            <person name="Chen L."/>
            <person name="Duong T.A."/>
            <person name="Gao Y."/>
            <person name="Hammerbacher A."/>
            <person name="Kikkert J.R."/>
            <person name="Li Y."/>
            <person name="Li H."/>
            <person name="Li K."/>
            <person name="Li Q."/>
            <person name="Liu X."/>
            <person name="Ma X."/>
            <person name="Naidoo K."/>
            <person name="Pethybridge S.J."/>
            <person name="Sun J."/>
            <person name="Steenkamp E.T."/>
            <person name="van der Nest M.A."/>
            <person name="van Wyk S."/>
            <person name="Wingfield M.J."/>
            <person name="Xiong C."/>
            <person name="Yue Q."/>
            <person name="Zhang X."/>
        </authorList>
    </citation>
    <scope>NUCLEOTIDE SEQUENCE [LARGE SCALE GENOMIC DNA]</scope>
    <source>
        <strain evidence="3 4">DSM 5745</strain>
    </source>
</reference>
<dbReference type="PANTHER" id="PTHR10353">
    <property type="entry name" value="GLYCOSYL HYDROLASE"/>
    <property type="match status" value="1"/>
</dbReference>
<dbReference type="InterPro" id="IPR017853">
    <property type="entry name" value="GH"/>
</dbReference>
<evidence type="ECO:0000313" key="4">
    <source>
        <dbReference type="Proteomes" id="UP000256690"/>
    </source>
</evidence>
<comment type="caution">
    <text evidence="3">The sequence shown here is derived from an EMBL/GenBank/DDBJ whole genome shotgun (WGS) entry which is preliminary data.</text>
</comment>
<dbReference type="PANTHER" id="PTHR10353:SF53">
    <property type="entry name" value="BETA-1,4-GLUCOSIDASE (EUROFUNG)"/>
    <property type="match status" value="1"/>
</dbReference>
<dbReference type="OrthoDB" id="65569at2759"/>
<comment type="similarity">
    <text evidence="1">Belongs to the glycosyl hydrolase 1 family.</text>
</comment>
<dbReference type="EMBL" id="PVWQ01000007">
    <property type="protein sequence ID" value="RDW76821.1"/>
    <property type="molecule type" value="Genomic_DNA"/>
</dbReference>
<dbReference type="GO" id="GO:0005975">
    <property type="term" value="P:carbohydrate metabolic process"/>
    <property type="evidence" value="ECO:0007669"/>
    <property type="project" value="InterPro"/>
</dbReference>
<name>A0A3D8RSM7_9EURO</name>
<evidence type="ECO:0000313" key="3">
    <source>
        <dbReference type="EMBL" id="RDW76821.1"/>
    </source>
</evidence>
<feature type="chain" id="PRO_5017773588" description="Beta-glucosidase" evidence="2">
    <location>
        <begin position="20"/>
        <end position="553"/>
    </location>
</feature>